<protein>
    <submittedName>
        <fullName evidence="2">Uncharacterized protein</fullName>
    </submittedName>
</protein>
<feature type="compositionally biased region" description="Basic and acidic residues" evidence="1">
    <location>
        <begin position="20"/>
        <end position="31"/>
    </location>
</feature>
<organism evidence="2 3">
    <name type="scientific">Portunus trituberculatus</name>
    <name type="common">Swimming crab</name>
    <name type="synonym">Neptunus trituberculatus</name>
    <dbReference type="NCBI Taxonomy" id="210409"/>
    <lineage>
        <taxon>Eukaryota</taxon>
        <taxon>Metazoa</taxon>
        <taxon>Ecdysozoa</taxon>
        <taxon>Arthropoda</taxon>
        <taxon>Crustacea</taxon>
        <taxon>Multicrustacea</taxon>
        <taxon>Malacostraca</taxon>
        <taxon>Eumalacostraca</taxon>
        <taxon>Eucarida</taxon>
        <taxon>Decapoda</taxon>
        <taxon>Pleocyemata</taxon>
        <taxon>Brachyura</taxon>
        <taxon>Eubrachyura</taxon>
        <taxon>Portunoidea</taxon>
        <taxon>Portunidae</taxon>
        <taxon>Portuninae</taxon>
        <taxon>Portunus</taxon>
    </lineage>
</organism>
<name>A0A5B7F087_PORTR</name>
<dbReference type="AlphaFoldDB" id="A0A5B7F087"/>
<dbReference type="EMBL" id="VSRR010004278">
    <property type="protein sequence ID" value="MPC39155.1"/>
    <property type="molecule type" value="Genomic_DNA"/>
</dbReference>
<evidence type="ECO:0000256" key="1">
    <source>
        <dbReference type="SAM" id="MobiDB-lite"/>
    </source>
</evidence>
<accession>A0A5B7F087</accession>
<reference evidence="2 3" key="1">
    <citation type="submission" date="2019-05" db="EMBL/GenBank/DDBJ databases">
        <title>Another draft genome of Portunus trituberculatus and its Hox gene families provides insights of decapod evolution.</title>
        <authorList>
            <person name="Jeong J.-H."/>
            <person name="Song I."/>
            <person name="Kim S."/>
            <person name="Choi T."/>
            <person name="Kim D."/>
            <person name="Ryu S."/>
            <person name="Kim W."/>
        </authorList>
    </citation>
    <scope>NUCLEOTIDE SEQUENCE [LARGE SCALE GENOMIC DNA]</scope>
    <source>
        <tissue evidence="2">Muscle</tissue>
    </source>
</reference>
<dbReference type="Proteomes" id="UP000324222">
    <property type="component" value="Unassembled WGS sequence"/>
</dbReference>
<feature type="region of interest" description="Disordered" evidence="1">
    <location>
        <begin position="20"/>
        <end position="42"/>
    </location>
</feature>
<sequence>MKVIQLKFGESLDTYDKEGRQDALGHCDSPNEGHGCPNSNRRKTMTFRQNWNPTKSIMHWSVTIYER</sequence>
<proteinExistence type="predicted"/>
<evidence type="ECO:0000313" key="3">
    <source>
        <dbReference type="Proteomes" id="UP000324222"/>
    </source>
</evidence>
<evidence type="ECO:0000313" key="2">
    <source>
        <dbReference type="EMBL" id="MPC39155.1"/>
    </source>
</evidence>
<gene>
    <name evidence="2" type="ORF">E2C01_032679</name>
</gene>
<comment type="caution">
    <text evidence="2">The sequence shown here is derived from an EMBL/GenBank/DDBJ whole genome shotgun (WGS) entry which is preliminary data.</text>
</comment>
<keyword evidence="3" id="KW-1185">Reference proteome</keyword>